<dbReference type="Proteomes" id="UP000677228">
    <property type="component" value="Unassembled WGS sequence"/>
</dbReference>
<proteinExistence type="predicted"/>
<accession>A0A8S2FUC3</accession>
<organism evidence="1 3">
    <name type="scientific">Didymodactylos carnosus</name>
    <dbReference type="NCBI Taxonomy" id="1234261"/>
    <lineage>
        <taxon>Eukaryota</taxon>
        <taxon>Metazoa</taxon>
        <taxon>Spiralia</taxon>
        <taxon>Gnathifera</taxon>
        <taxon>Rotifera</taxon>
        <taxon>Eurotatoria</taxon>
        <taxon>Bdelloidea</taxon>
        <taxon>Philodinida</taxon>
        <taxon>Philodinidae</taxon>
        <taxon>Didymodactylos</taxon>
    </lineage>
</organism>
<comment type="caution">
    <text evidence="1">The sequence shown here is derived from an EMBL/GenBank/DDBJ whole genome shotgun (WGS) entry which is preliminary data.</text>
</comment>
<evidence type="ECO:0000313" key="2">
    <source>
        <dbReference type="EMBL" id="CAF4348059.1"/>
    </source>
</evidence>
<dbReference type="InterPro" id="IPR011011">
    <property type="entry name" value="Znf_FYVE_PHD"/>
</dbReference>
<evidence type="ECO:0000313" key="1">
    <source>
        <dbReference type="EMBL" id="CAF1556923.1"/>
    </source>
</evidence>
<protein>
    <submittedName>
        <fullName evidence="1">Uncharacterized protein</fullName>
    </submittedName>
</protein>
<sequence>RICGLLFCSRCCSYDSSTQINKSTGYTQESNLRLCSYCSSTLKQQQKFSLSSSSTAQILPTQLISKSDFSDNISIPPLQSQLLMMTNRQELEQQNLDTININCTSTTSDRFSISHKLDEYVMND</sequence>
<dbReference type="InterPro" id="IPR013083">
    <property type="entry name" value="Znf_RING/FYVE/PHD"/>
</dbReference>
<dbReference type="Proteomes" id="UP000682733">
    <property type="component" value="Unassembled WGS sequence"/>
</dbReference>
<dbReference type="SUPFAM" id="SSF57903">
    <property type="entry name" value="FYVE/PHD zinc finger"/>
    <property type="match status" value="1"/>
</dbReference>
<name>A0A8S2FUC3_9BILA</name>
<reference evidence="1" key="1">
    <citation type="submission" date="2021-02" db="EMBL/GenBank/DDBJ databases">
        <authorList>
            <person name="Nowell W R."/>
        </authorList>
    </citation>
    <scope>NUCLEOTIDE SEQUENCE</scope>
</reference>
<dbReference type="EMBL" id="CAJOBA010063840">
    <property type="protein sequence ID" value="CAF4348059.1"/>
    <property type="molecule type" value="Genomic_DNA"/>
</dbReference>
<gene>
    <name evidence="1" type="ORF">OVA965_LOCUS39599</name>
    <name evidence="2" type="ORF">TMI583_LOCUS40930</name>
</gene>
<dbReference type="AlphaFoldDB" id="A0A8S2FUC3"/>
<dbReference type="Gene3D" id="3.30.40.10">
    <property type="entry name" value="Zinc/RING finger domain, C3HC4 (zinc finger)"/>
    <property type="match status" value="1"/>
</dbReference>
<dbReference type="EMBL" id="CAJNOK010041281">
    <property type="protein sequence ID" value="CAF1556923.1"/>
    <property type="molecule type" value="Genomic_DNA"/>
</dbReference>
<evidence type="ECO:0000313" key="3">
    <source>
        <dbReference type="Proteomes" id="UP000677228"/>
    </source>
</evidence>
<feature type="non-terminal residue" evidence="1">
    <location>
        <position position="1"/>
    </location>
</feature>